<dbReference type="InterPro" id="IPR051458">
    <property type="entry name" value="Cyt/Met_Dipeptidase"/>
</dbReference>
<evidence type="ECO:0000256" key="3">
    <source>
        <dbReference type="ARBA" id="ARBA00022801"/>
    </source>
</evidence>
<dbReference type="GO" id="GO:0006508">
    <property type="term" value="P:proteolysis"/>
    <property type="evidence" value="ECO:0007669"/>
    <property type="project" value="UniProtKB-KW"/>
</dbReference>
<reference evidence="4" key="2">
    <citation type="journal article" date="2021" name="PeerJ">
        <title>Extensive microbial diversity within the chicken gut microbiome revealed by metagenomics and culture.</title>
        <authorList>
            <person name="Gilroy R."/>
            <person name="Ravi A."/>
            <person name="Getino M."/>
            <person name="Pursley I."/>
            <person name="Horton D.L."/>
            <person name="Alikhan N.F."/>
            <person name="Baker D."/>
            <person name="Gharbi K."/>
            <person name="Hall N."/>
            <person name="Watson M."/>
            <person name="Adriaenssens E.M."/>
            <person name="Foster-Nyarko E."/>
            <person name="Jarju S."/>
            <person name="Secka A."/>
            <person name="Antonio M."/>
            <person name="Oren A."/>
            <person name="Chaudhuri R.R."/>
            <person name="La Ragione R."/>
            <person name="Hildebrand F."/>
            <person name="Pallen M.J."/>
        </authorList>
    </citation>
    <scope>NUCLEOTIDE SEQUENCE</scope>
    <source>
        <strain evidence="4">ChiGjej1B1-24693</strain>
    </source>
</reference>
<dbReference type="GO" id="GO:0046872">
    <property type="term" value="F:metal ion binding"/>
    <property type="evidence" value="ECO:0007669"/>
    <property type="project" value="UniProtKB-KW"/>
</dbReference>
<dbReference type="Proteomes" id="UP000886842">
    <property type="component" value="Unassembled WGS sequence"/>
</dbReference>
<gene>
    <name evidence="4" type="ORF">IAA98_00430</name>
</gene>
<protein>
    <submittedName>
        <fullName evidence="4">Dipeptidase</fullName>
    </submittedName>
</protein>
<organism evidence="4 5">
    <name type="scientific">Candidatus Avipropionibacterium avicola</name>
    <dbReference type="NCBI Taxonomy" id="2840701"/>
    <lineage>
        <taxon>Bacteria</taxon>
        <taxon>Bacillati</taxon>
        <taxon>Actinomycetota</taxon>
        <taxon>Actinomycetes</taxon>
        <taxon>Propionibacteriales</taxon>
        <taxon>Propionibacteriaceae</taxon>
        <taxon>Propionibacteriaceae incertae sedis</taxon>
        <taxon>Candidatus Avipropionibacterium</taxon>
    </lineage>
</organism>
<dbReference type="PANTHER" id="PTHR43270:SF12">
    <property type="entry name" value="SUCCINYL-DIAMINOPIMELATE DESUCCINYLASE"/>
    <property type="match status" value="1"/>
</dbReference>
<dbReference type="Gene3D" id="3.40.630.10">
    <property type="entry name" value="Zn peptidases"/>
    <property type="match status" value="1"/>
</dbReference>
<sequence>MTELGSTMDSLWPSVVSELTELVTIESISSLPDHADRVDESAAEVARRITEIGCPDVRVVTAGGSCPAVIAKFPAPQGMPTVLLYAHHDVQPTGELEAWSTPPFEAT</sequence>
<dbReference type="EMBL" id="DVLP01000016">
    <property type="protein sequence ID" value="HIT74033.1"/>
    <property type="molecule type" value="Genomic_DNA"/>
</dbReference>
<keyword evidence="2" id="KW-0479">Metal-binding</keyword>
<comment type="caution">
    <text evidence="4">The sequence shown here is derived from an EMBL/GenBank/DDBJ whole genome shotgun (WGS) entry which is preliminary data.</text>
</comment>
<dbReference type="SUPFAM" id="SSF53187">
    <property type="entry name" value="Zn-dependent exopeptidases"/>
    <property type="match status" value="1"/>
</dbReference>
<proteinExistence type="predicted"/>
<evidence type="ECO:0000313" key="4">
    <source>
        <dbReference type="EMBL" id="HIT74033.1"/>
    </source>
</evidence>
<evidence type="ECO:0000313" key="5">
    <source>
        <dbReference type="Proteomes" id="UP000886842"/>
    </source>
</evidence>
<keyword evidence="3" id="KW-0378">Hydrolase</keyword>
<reference evidence="4" key="1">
    <citation type="submission" date="2020-10" db="EMBL/GenBank/DDBJ databases">
        <authorList>
            <person name="Gilroy R."/>
        </authorList>
    </citation>
    <scope>NUCLEOTIDE SEQUENCE</scope>
    <source>
        <strain evidence="4">ChiGjej1B1-24693</strain>
    </source>
</reference>
<evidence type="ECO:0000256" key="1">
    <source>
        <dbReference type="ARBA" id="ARBA00022670"/>
    </source>
</evidence>
<name>A0A9D1GUI9_9ACTN</name>
<accession>A0A9D1GUI9</accession>
<keyword evidence="1" id="KW-0645">Protease</keyword>
<evidence type="ECO:0000256" key="2">
    <source>
        <dbReference type="ARBA" id="ARBA00022723"/>
    </source>
</evidence>
<dbReference type="GO" id="GO:0008233">
    <property type="term" value="F:peptidase activity"/>
    <property type="evidence" value="ECO:0007669"/>
    <property type="project" value="UniProtKB-KW"/>
</dbReference>
<dbReference type="AlphaFoldDB" id="A0A9D1GUI9"/>
<feature type="non-terminal residue" evidence="4">
    <location>
        <position position="107"/>
    </location>
</feature>
<dbReference type="PANTHER" id="PTHR43270">
    <property type="entry name" value="BETA-ALA-HIS DIPEPTIDASE"/>
    <property type="match status" value="1"/>
</dbReference>